<keyword evidence="4" id="KW-0732">Signal</keyword>
<feature type="chain" id="PRO_5046300445" description="Peptidase A1 domain-containing protein" evidence="4">
    <location>
        <begin position="21"/>
        <end position="388"/>
    </location>
</feature>
<accession>A0ABQ8FET2</accession>
<protein>
    <recommendedName>
        <fullName evidence="5">Peptidase A1 domain-containing protein</fullName>
    </recommendedName>
</protein>
<dbReference type="Proteomes" id="UP001648503">
    <property type="component" value="Unassembled WGS sequence"/>
</dbReference>
<feature type="domain" description="Peptidase A1" evidence="5">
    <location>
        <begin position="82"/>
        <end position="385"/>
    </location>
</feature>
<reference evidence="6 7" key="1">
    <citation type="submission" date="2021-02" db="EMBL/GenBank/DDBJ databases">
        <title>Variation within the Batrachochytrium salamandrivorans European outbreak.</title>
        <authorList>
            <person name="Kelly M."/>
            <person name="Pasmans F."/>
            <person name="Shea T.P."/>
            <person name="Munoz J.F."/>
            <person name="Carranza S."/>
            <person name="Cuomo C.A."/>
            <person name="Martel A."/>
        </authorList>
    </citation>
    <scope>NUCLEOTIDE SEQUENCE [LARGE SCALE GENOMIC DNA]</scope>
    <source>
        <strain evidence="6 7">AMFP18/2</strain>
    </source>
</reference>
<keyword evidence="2 3" id="KW-0064">Aspartyl protease</keyword>
<sequence length="388" mass="42463">MLLFSVALWQLVIFVIHVVAAPLPLATNIISIALIRNTEQTTSRLSIESQSYFVAQRYLPISMLPSQPPTVVSLTNPLDALYYGVVEVGIPSLPLHILFDTGSSDLWISSAQCGHMPCNSHVVYDGSNSYTYTQGSVYFFTPYGSGSITGVASSDLLKMGNARIHNQKFLESAEETDSVFTKSSFNGIVGLGYRYRLKSNSTTLMDSLINNGLIRNNIFSFYFAPKEQSGSVLMLGGYDPEHVVSHITWIPVIDNSSYWLVSVDAITFGFLILSIGGQVIFDSGTNLIAGNPELVRMLNARLHPVVADDGSTIVACEGQPSMTFVFNATPFTLLPSDYLLPYNGTHCQSSLVPIDIPTDVWVLGNVFLHKVYSVFDMDNELVGLGLSR</sequence>
<feature type="signal peptide" evidence="4">
    <location>
        <begin position="1"/>
        <end position="20"/>
    </location>
</feature>
<comment type="similarity">
    <text evidence="1 3">Belongs to the peptidase A1 family.</text>
</comment>
<organism evidence="6 7">
    <name type="scientific">Batrachochytrium salamandrivorans</name>
    <dbReference type="NCBI Taxonomy" id="1357716"/>
    <lineage>
        <taxon>Eukaryota</taxon>
        <taxon>Fungi</taxon>
        <taxon>Fungi incertae sedis</taxon>
        <taxon>Chytridiomycota</taxon>
        <taxon>Chytridiomycota incertae sedis</taxon>
        <taxon>Chytridiomycetes</taxon>
        <taxon>Rhizophydiales</taxon>
        <taxon>Rhizophydiales incertae sedis</taxon>
        <taxon>Batrachochytrium</taxon>
    </lineage>
</organism>
<evidence type="ECO:0000313" key="6">
    <source>
        <dbReference type="EMBL" id="KAH6596406.1"/>
    </source>
</evidence>
<dbReference type="PROSITE" id="PS51767">
    <property type="entry name" value="PEPTIDASE_A1"/>
    <property type="match status" value="1"/>
</dbReference>
<dbReference type="InterPro" id="IPR033121">
    <property type="entry name" value="PEPTIDASE_A1"/>
</dbReference>
<name>A0ABQ8FET2_9FUNG</name>
<evidence type="ECO:0000313" key="7">
    <source>
        <dbReference type="Proteomes" id="UP001648503"/>
    </source>
</evidence>
<dbReference type="InterPro" id="IPR001969">
    <property type="entry name" value="Aspartic_peptidase_AS"/>
</dbReference>
<evidence type="ECO:0000259" key="5">
    <source>
        <dbReference type="PROSITE" id="PS51767"/>
    </source>
</evidence>
<keyword evidence="7" id="KW-1185">Reference proteome</keyword>
<dbReference type="PANTHER" id="PTHR47966">
    <property type="entry name" value="BETA-SITE APP-CLEAVING ENZYME, ISOFORM A-RELATED"/>
    <property type="match status" value="1"/>
</dbReference>
<evidence type="ECO:0000256" key="4">
    <source>
        <dbReference type="SAM" id="SignalP"/>
    </source>
</evidence>
<dbReference type="PANTHER" id="PTHR47966:SF51">
    <property type="entry name" value="BETA-SITE APP-CLEAVING ENZYME, ISOFORM A-RELATED"/>
    <property type="match status" value="1"/>
</dbReference>
<proteinExistence type="inferred from homology"/>
<dbReference type="EMBL" id="JAFCIX010000227">
    <property type="protein sequence ID" value="KAH6596406.1"/>
    <property type="molecule type" value="Genomic_DNA"/>
</dbReference>
<dbReference type="InterPro" id="IPR001461">
    <property type="entry name" value="Aspartic_peptidase_A1"/>
</dbReference>
<dbReference type="Gene3D" id="2.40.70.10">
    <property type="entry name" value="Acid Proteases"/>
    <property type="match status" value="2"/>
</dbReference>
<comment type="caution">
    <text evidence="6">The sequence shown here is derived from an EMBL/GenBank/DDBJ whole genome shotgun (WGS) entry which is preliminary data.</text>
</comment>
<dbReference type="PROSITE" id="PS00141">
    <property type="entry name" value="ASP_PROTEASE"/>
    <property type="match status" value="1"/>
</dbReference>
<evidence type="ECO:0000256" key="3">
    <source>
        <dbReference type="RuleBase" id="RU000454"/>
    </source>
</evidence>
<dbReference type="InterPro" id="IPR021109">
    <property type="entry name" value="Peptidase_aspartic_dom_sf"/>
</dbReference>
<dbReference type="PRINTS" id="PR00792">
    <property type="entry name" value="PEPSIN"/>
</dbReference>
<keyword evidence="3" id="KW-0645">Protease</keyword>
<dbReference type="SUPFAM" id="SSF50630">
    <property type="entry name" value="Acid proteases"/>
    <property type="match status" value="1"/>
</dbReference>
<dbReference type="Pfam" id="PF00026">
    <property type="entry name" value="Asp"/>
    <property type="match status" value="1"/>
</dbReference>
<gene>
    <name evidence="6" type="ORF">BASA50_005112</name>
</gene>
<evidence type="ECO:0000256" key="1">
    <source>
        <dbReference type="ARBA" id="ARBA00007447"/>
    </source>
</evidence>
<evidence type="ECO:0000256" key="2">
    <source>
        <dbReference type="ARBA" id="ARBA00022750"/>
    </source>
</evidence>
<keyword evidence="3" id="KW-0378">Hydrolase</keyword>